<reference evidence="2" key="1">
    <citation type="journal article" date="2014" name="Int. J. Syst. Evol. Microbiol.">
        <title>Complete genome sequence of Corynebacterium casei LMG S-19264T (=DSM 44701T), isolated from a smear-ripened cheese.</title>
        <authorList>
            <consortium name="US DOE Joint Genome Institute (JGI-PGF)"/>
            <person name="Walter F."/>
            <person name="Albersmeier A."/>
            <person name="Kalinowski J."/>
            <person name="Ruckert C."/>
        </authorList>
    </citation>
    <scope>NUCLEOTIDE SEQUENCE</scope>
    <source>
        <strain evidence="2">JCM 15759</strain>
    </source>
</reference>
<keyword evidence="1" id="KW-0472">Membrane</keyword>
<comment type="caution">
    <text evidence="2">The sequence shown here is derived from an EMBL/GenBank/DDBJ whole genome shotgun (WGS) entry which is preliminary data.</text>
</comment>
<evidence type="ECO:0000313" key="2">
    <source>
        <dbReference type="EMBL" id="GGM46293.1"/>
    </source>
</evidence>
<proteinExistence type="predicted"/>
<organism evidence="2 3">
    <name type="scientific">Haloarcula argentinensis</name>
    <dbReference type="NCBI Taxonomy" id="43776"/>
    <lineage>
        <taxon>Archaea</taxon>
        <taxon>Methanobacteriati</taxon>
        <taxon>Methanobacteriota</taxon>
        <taxon>Stenosarchaea group</taxon>
        <taxon>Halobacteria</taxon>
        <taxon>Halobacteriales</taxon>
        <taxon>Haloarculaceae</taxon>
        <taxon>Haloarcula</taxon>
    </lineage>
</organism>
<protein>
    <submittedName>
        <fullName evidence="2">Uncharacterized protein</fullName>
    </submittedName>
</protein>
<dbReference type="EMBL" id="BMON01000002">
    <property type="protein sequence ID" value="GGM46293.1"/>
    <property type="molecule type" value="Genomic_DNA"/>
</dbReference>
<accession>A0A830FH99</accession>
<keyword evidence="1" id="KW-0812">Transmembrane</keyword>
<sequence length="42" mass="4342">MTVARLLGRAFGALTGTLGVPGTLLLIAVVVGGVAIWWDYGR</sequence>
<dbReference type="RefSeq" id="WP_268237879.1">
    <property type="nucleotide sequence ID" value="NZ_BMON01000002.1"/>
</dbReference>
<name>A0A830FH99_HALAR</name>
<reference evidence="2" key="2">
    <citation type="submission" date="2020-09" db="EMBL/GenBank/DDBJ databases">
        <authorList>
            <person name="Sun Q."/>
            <person name="Ohkuma M."/>
        </authorList>
    </citation>
    <scope>NUCLEOTIDE SEQUENCE</scope>
    <source>
        <strain evidence="2">JCM 15759</strain>
    </source>
</reference>
<dbReference type="AlphaFoldDB" id="A0A830FH99"/>
<evidence type="ECO:0000256" key="1">
    <source>
        <dbReference type="SAM" id="Phobius"/>
    </source>
</evidence>
<dbReference type="Proteomes" id="UP000656367">
    <property type="component" value="Unassembled WGS sequence"/>
</dbReference>
<gene>
    <name evidence="2" type="ORF">GCM10009006_29500</name>
</gene>
<keyword evidence="1" id="KW-1133">Transmembrane helix</keyword>
<evidence type="ECO:0000313" key="3">
    <source>
        <dbReference type="Proteomes" id="UP000656367"/>
    </source>
</evidence>
<feature type="transmembrane region" description="Helical" evidence="1">
    <location>
        <begin position="12"/>
        <end position="38"/>
    </location>
</feature>